<dbReference type="RefSeq" id="WP_395114980.1">
    <property type="nucleotide sequence ID" value="NZ_JBIMSO010000051.1"/>
</dbReference>
<accession>A0ABW7JMM6</accession>
<proteinExistence type="predicted"/>
<feature type="compositionally biased region" description="Basic and acidic residues" evidence="1">
    <location>
        <begin position="19"/>
        <end position="33"/>
    </location>
</feature>
<organism evidence="2 3">
    <name type="scientific">Antrihabitans spumae</name>
    <dbReference type="NCBI Taxonomy" id="3373370"/>
    <lineage>
        <taxon>Bacteria</taxon>
        <taxon>Bacillati</taxon>
        <taxon>Actinomycetota</taxon>
        <taxon>Actinomycetes</taxon>
        <taxon>Mycobacteriales</taxon>
        <taxon>Nocardiaceae</taxon>
        <taxon>Antrihabitans</taxon>
    </lineage>
</organism>
<dbReference type="Proteomes" id="UP001609175">
    <property type="component" value="Unassembled WGS sequence"/>
</dbReference>
<comment type="caution">
    <text evidence="2">The sequence shown here is derived from an EMBL/GenBank/DDBJ whole genome shotgun (WGS) entry which is preliminary data.</text>
</comment>
<evidence type="ECO:0000313" key="2">
    <source>
        <dbReference type="EMBL" id="MFH5209255.1"/>
    </source>
</evidence>
<name>A0ABW7JMM6_9NOCA</name>
<dbReference type="EMBL" id="JBIMSO010000051">
    <property type="protein sequence ID" value="MFH5209255.1"/>
    <property type="molecule type" value="Genomic_DNA"/>
</dbReference>
<gene>
    <name evidence="2" type="ORF">ACHIPZ_13775</name>
</gene>
<protein>
    <submittedName>
        <fullName evidence="2">Uncharacterized protein</fullName>
    </submittedName>
</protein>
<feature type="region of interest" description="Disordered" evidence="1">
    <location>
        <begin position="1"/>
        <end position="33"/>
    </location>
</feature>
<evidence type="ECO:0000256" key="1">
    <source>
        <dbReference type="SAM" id="MobiDB-lite"/>
    </source>
</evidence>
<sequence>MTAKEPGRKSAKRVPNKTILEERRFKPPKGFEESKGMPGVYMNADYRAYMQNMLGLKVEDAKAAAEVSPMVKAMADELSTIHLPEWVRGGRRIAEPTRFTIEQSVRLAQYLVDDRGWSQNLDDERLRWVPTPNAGPGDMGIHIERNDDGTWPTPDPEDFYDIEKIIMSKSQTGWIAAHPCGVKAEATSKAQAHADASQKLLSMIEIAKTLNEKEASTDDEA</sequence>
<reference evidence="2 3" key="1">
    <citation type="submission" date="2024-10" db="EMBL/GenBank/DDBJ databases">
        <authorList>
            <person name="Riesco R."/>
        </authorList>
    </citation>
    <scope>NUCLEOTIDE SEQUENCE [LARGE SCALE GENOMIC DNA]</scope>
    <source>
        <strain evidence="2 3">NCIMB 15449</strain>
    </source>
</reference>
<evidence type="ECO:0000313" key="3">
    <source>
        <dbReference type="Proteomes" id="UP001609175"/>
    </source>
</evidence>